<organism evidence="10 11">
    <name type="scientific">Gemmatimonas aurantiaca</name>
    <dbReference type="NCBI Taxonomy" id="173480"/>
    <lineage>
        <taxon>Bacteria</taxon>
        <taxon>Pseudomonadati</taxon>
        <taxon>Gemmatimonadota</taxon>
        <taxon>Gemmatimonadia</taxon>
        <taxon>Gemmatimonadales</taxon>
        <taxon>Gemmatimonadaceae</taxon>
        <taxon>Gemmatimonas</taxon>
    </lineage>
</organism>
<evidence type="ECO:0000313" key="10">
    <source>
        <dbReference type="EMBL" id="HCT57094.1"/>
    </source>
</evidence>
<comment type="subcellular location">
    <subcellularLocation>
        <location evidence="2">Cytoplasm</location>
    </subcellularLocation>
</comment>
<evidence type="ECO:0000313" key="11">
    <source>
        <dbReference type="Proteomes" id="UP000264071"/>
    </source>
</evidence>
<dbReference type="SUPFAM" id="SSF56784">
    <property type="entry name" value="HAD-like"/>
    <property type="match status" value="1"/>
</dbReference>
<evidence type="ECO:0000256" key="4">
    <source>
        <dbReference type="ARBA" id="ARBA00011245"/>
    </source>
</evidence>
<evidence type="ECO:0000256" key="7">
    <source>
        <dbReference type="ARBA" id="ARBA00022801"/>
    </source>
</evidence>
<keyword evidence="5" id="KW-0963">Cytoplasm</keyword>
<evidence type="ECO:0000256" key="3">
    <source>
        <dbReference type="ARBA" id="ARBA00005628"/>
    </source>
</evidence>
<dbReference type="Pfam" id="PF08645">
    <property type="entry name" value="PNK3P"/>
    <property type="match status" value="1"/>
</dbReference>
<dbReference type="InterPro" id="IPR006543">
    <property type="entry name" value="Histidinol-phos"/>
</dbReference>
<keyword evidence="6" id="KW-0479">Metal-binding</keyword>
<reference evidence="10 11" key="1">
    <citation type="journal article" date="2018" name="Nat. Biotechnol.">
        <title>A standardized bacterial taxonomy based on genome phylogeny substantially revises the tree of life.</title>
        <authorList>
            <person name="Parks D.H."/>
            <person name="Chuvochina M."/>
            <person name="Waite D.W."/>
            <person name="Rinke C."/>
            <person name="Skarshewski A."/>
            <person name="Chaumeil P.A."/>
            <person name="Hugenholtz P."/>
        </authorList>
    </citation>
    <scope>NUCLEOTIDE SEQUENCE [LARGE SCALE GENOMIC DNA]</scope>
    <source>
        <strain evidence="10">UBA8844</strain>
    </source>
</reference>
<evidence type="ECO:0000256" key="9">
    <source>
        <dbReference type="ARBA" id="ARBA00031828"/>
    </source>
</evidence>
<evidence type="ECO:0000256" key="8">
    <source>
        <dbReference type="ARBA" id="ARBA00023277"/>
    </source>
</evidence>
<keyword evidence="7 10" id="KW-0378">Hydrolase</keyword>
<dbReference type="PANTHER" id="PTHR42891:SF1">
    <property type="entry name" value="D-GLYCERO-BETA-D-MANNO-HEPTOSE-1,7-BISPHOSPHATE 7-PHOSPHATASE"/>
    <property type="match status" value="1"/>
</dbReference>
<dbReference type="GO" id="GO:0005975">
    <property type="term" value="P:carbohydrate metabolic process"/>
    <property type="evidence" value="ECO:0007669"/>
    <property type="project" value="InterPro"/>
</dbReference>
<keyword evidence="8" id="KW-0119">Carbohydrate metabolism</keyword>
<sequence>MTTSARTALFIDRDGTLIADAHYLADASRVVLLPDAVAAVRRANEAGVPVVIITNQSGIARGLITEAQYDAVRDRTVALLAAQGAEVLATYHCPHEARTPPVCDCRKPGIGLYQRAAQEHQLSLPHSGYIGDRWRDVQPAIATGGVGVLVPGIETPAADVETARSSSEPRVFLADRLLEAVTISLATVGQAHHHGEITRGRAPA</sequence>
<name>A0A3D4V8E1_9BACT</name>
<gene>
    <name evidence="10" type="ORF">DGD08_07750</name>
</gene>
<dbReference type="NCBIfam" id="TIGR01656">
    <property type="entry name" value="Histidinol-ppas"/>
    <property type="match status" value="1"/>
</dbReference>
<evidence type="ECO:0000256" key="6">
    <source>
        <dbReference type="ARBA" id="ARBA00022723"/>
    </source>
</evidence>
<comment type="cofactor">
    <cofactor evidence="1">
        <name>Mg(2+)</name>
        <dbReference type="ChEBI" id="CHEBI:18420"/>
    </cofactor>
</comment>
<dbReference type="InterPro" id="IPR036412">
    <property type="entry name" value="HAD-like_sf"/>
</dbReference>
<comment type="subunit">
    <text evidence="4">Monomer.</text>
</comment>
<dbReference type="GO" id="GO:0005737">
    <property type="term" value="C:cytoplasm"/>
    <property type="evidence" value="ECO:0007669"/>
    <property type="project" value="UniProtKB-SubCell"/>
</dbReference>
<evidence type="ECO:0000256" key="1">
    <source>
        <dbReference type="ARBA" id="ARBA00001946"/>
    </source>
</evidence>
<dbReference type="InterPro" id="IPR004446">
    <property type="entry name" value="Heptose_bisP_phosphatase"/>
</dbReference>
<dbReference type="EMBL" id="DPIY01000006">
    <property type="protein sequence ID" value="HCT57094.1"/>
    <property type="molecule type" value="Genomic_DNA"/>
</dbReference>
<dbReference type="InterPro" id="IPR006549">
    <property type="entry name" value="HAD-SF_hydro_IIIA"/>
</dbReference>
<evidence type="ECO:0000256" key="5">
    <source>
        <dbReference type="ARBA" id="ARBA00022490"/>
    </source>
</evidence>
<accession>A0A3D4V8E1</accession>
<dbReference type="NCBIfam" id="TIGR01662">
    <property type="entry name" value="HAD-SF-IIIA"/>
    <property type="match status" value="1"/>
</dbReference>
<dbReference type="InterPro" id="IPR013954">
    <property type="entry name" value="PNK3P"/>
</dbReference>
<evidence type="ECO:0000256" key="2">
    <source>
        <dbReference type="ARBA" id="ARBA00004496"/>
    </source>
</evidence>
<dbReference type="InterPro" id="IPR023214">
    <property type="entry name" value="HAD_sf"/>
</dbReference>
<comment type="similarity">
    <text evidence="3">Belongs to the GmhB family.</text>
</comment>
<dbReference type="GO" id="GO:0016791">
    <property type="term" value="F:phosphatase activity"/>
    <property type="evidence" value="ECO:0007669"/>
    <property type="project" value="InterPro"/>
</dbReference>
<dbReference type="AlphaFoldDB" id="A0A3D4V8E1"/>
<dbReference type="Gene3D" id="3.40.50.1000">
    <property type="entry name" value="HAD superfamily/HAD-like"/>
    <property type="match status" value="1"/>
</dbReference>
<comment type="caution">
    <text evidence="10">The sequence shown here is derived from an EMBL/GenBank/DDBJ whole genome shotgun (WGS) entry which is preliminary data.</text>
</comment>
<protein>
    <recommendedName>
        <fullName evidence="9">D,D-heptose 1,7-bisphosphate phosphatase</fullName>
    </recommendedName>
</protein>
<dbReference type="GO" id="GO:0046872">
    <property type="term" value="F:metal ion binding"/>
    <property type="evidence" value="ECO:0007669"/>
    <property type="project" value="UniProtKB-KW"/>
</dbReference>
<proteinExistence type="inferred from homology"/>
<dbReference type="Proteomes" id="UP000264071">
    <property type="component" value="Unassembled WGS sequence"/>
</dbReference>
<dbReference type="PANTHER" id="PTHR42891">
    <property type="entry name" value="D-GLYCERO-BETA-D-MANNO-HEPTOSE-1,7-BISPHOSPHATE 7-PHOSPHATASE"/>
    <property type="match status" value="1"/>
</dbReference>
<dbReference type="CDD" id="cd07503">
    <property type="entry name" value="HAD_HisB-N"/>
    <property type="match status" value="1"/>
</dbReference>